<gene>
    <name evidence="4" type="primary">LOC117564364</name>
</gene>
<dbReference type="OrthoDB" id="6430060at2759"/>
<protein>
    <submittedName>
        <fullName evidence="4">C-type lectin domain family 4 member K-like</fullName>
    </submittedName>
</protein>
<keyword evidence="3" id="KW-1185">Reference proteome</keyword>
<dbReference type="CDD" id="cd00037">
    <property type="entry name" value="CLECT"/>
    <property type="match status" value="1"/>
</dbReference>
<feature type="signal peptide" evidence="1">
    <location>
        <begin position="1"/>
        <end position="18"/>
    </location>
</feature>
<name>A0A6P8WM62_DROAB</name>
<evidence type="ECO:0000256" key="1">
    <source>
        <dbReference type="SAM" id="SignalP"/>
    </source>
</evidence>
<dbReference type="RefSeq" id="XP_034098970.1">
    <property type="nucleotide sequence ID" value="XM_034243079.2"/>
</dbReference>
<dbReference type="Proteomes" id="UP000515160">
    <property type="component" value="Chromosome 2L"/>
</dbReference>
<sequence>MNLLFGFLVVLFVLSANAQNWGPPNTQPATCERYCFLSIMPLLEHCKKLQDELKLLKHEAENKCDSTIENMFNSQDEKTKLHYFNIRLIAAGMEQNLSSLNEKVEEYLPERIDEVIGFHTKIGSKYYHFETLEKVNWFEAVNKCLERGGHLTSIKNEDEFNGIKEKLKENENYWIDINDLADEGEFISIATGRKPSYLNWHANEPNNQNNNEHCGDLWYKQKVHLMNDAKCDEKNLFICEPKHQVK</sequence>
<dbReference type="InterPro" id="IPR016186">
    <property type="entry name" value="C-type_lectin-like/link_sf"/>
</dbReference>
<dbReference type="SUPFAM" id="SSF56436">
    <property type="entry name" value="C-type lectin-like"/>
    <property type="match status" value="1"/>
</dbReference>
<dbReference type="InterPro" id="IPR001304">
    <property type="entry name" value="C-type_lectin-like"/>
</dbReference>
<dbReference type="GeneID" id="117564364"/>
<keyword evidence="1" id="KW-0732">Signal</keyword>
<evidence type="ECO:0000259" key="2">
    <source>
        <dbReference type="PROSITE" id="PS50041"/>
    </source>
</evidence>
<accession>A0A6P8WM62</accession>
<organism evidence="3 4">
    <name type="scientific">Drosophila albomicans</name>
    <name type="common">Fruit fly</name>
    <dbReference type="NCBI Taxonomy" id="7291"/>
    <lineage>
        <taxon>Eukaryota</taxon>
        <taxon>Metazoa</taxon>
        <taxon>Ecdysozoa</taxon>
        <taxon>Arthropoda</taxon>
        <taxon>Hexapoda</taxon>
        <taxon>Insecta</taxon>
        <taxon>Pterygota</taxon>
        <taxon>Neoptera</taxon>
        <taxon>Endopterygota</taxon>
        <taxon>Diptera</taxon>
        <taxon>Brachycera</taxon>
        <taxon>Muscomorpha</taxon>
        <taxon>Ephydroidea</taxon>
        <taxon>Drosophilidae</taxon>
        <taxon>Drosophila</taxon>
    </lineage>
</organism>
<proteinExistence type="predicted"/>
<evidence type="ECO:0000313" key="4">
    <source>
        <dbReference type="RefSeq" id="XP_034098970.1"/>
    </source>
</evidence>
<dbReference type="AlphaFoldDB" id="A0A6P8WM62"/>
<dbReference type="Gene3D" id="3.10.100.10">
    <property type="entry name" value="Mannose-Binding Protein A, subunit A"/>
    <property type="match status" value="1"/>
</dbReference>
<dbReference type="PROSITE" id="PS50041">
    <property type="entry name" value="C_TYPE_LECTIN_2"/>
    <property type="match status" value="1"/>
</dbReference>
<feature type="domain" description="C-type lectin" evidence="2">
    <location>
        <begin position="122"/>
        <end position="240"/>
    </location>
</feature>
<dbReference type="PANTHER" id="PTHR22803">
    <property type="entry name" value="MANNOSE, PHOSPHOLIPASE, LECTIN RECEPTOR RELATED"/>
    <property type="match status" value="1"/>
</dbReference>
<evidence type="ECO:0000313" key="3">
    <source>
        <dbReference type="Proteomes" id="UP000515160"/>
    </source>
</evidence>
<dbReference type="InterPro" id="IPR016187">
    <property type="entry name" value="CTDL_fold"/>
</dbReference>
<dbReference type="Pfam" id="PF00059">
    <property type="entry name" value="Lectin_C"/>
    <property type="match status" value="1"/>
</dbReference>
<dbReference type="SMART" id="SM00034">
    <property type="entry name" value="CLECT"/>
    <property type="match status" value="1"/>
</dbReference>
<dbReference type="InterPro" id="IPR050111">
    <property type="entry name" value="C-type_lectin/snaclec_domain"/>
</dbReference>
<reference evidence="4" key="1">
    <citation type="submission" date="2025-08" db="UniProtKB">
        <authorList>
            <consortium name="RefSeq"/>
        </authorList>
    </citation>
    <scope>IDENTIFICATION</scope>
    <source>
        <strain evidence="4">15112-1751.03</strain>
        <tissue evidence="4">Whole Adult</tissue>
    </source>
</reference>
<feature type="chain" id="PRO_5027843918" evidence="1">
    <location>
        <begin position="19"/>
        <end position="246"/>
    </location>
</feature>